<evidence type="ECO:0000313" key="11">
    <source>
        <dbReference type="EMBL" id="GGB79814.1"/>
    </source>
</evidence>
<gene>
    <name evidence="11" type="ORF">GCM10011503_30700</name>
</gene>
<feature type="transmembrane region" description="Helical" evidence="9">
    <location>
        <begin position="152"/>
        <end position="180"/>
    </location>
</feature>
<evidence type="ECO:0000256" key="9">
    <source>
        <dbReference type="SAM" id="Phobius"/>
    </source>
</evidence>
<evidence type="ECO:0000256" key="1">
    <source>
        <dbReference type="ARBA" id="ARBA00004651"/>
    </source>
</evidence>
<comment type="subcellular location">
    <subcellularLocation>
        <location evidence="1">Cell membrane</location>
        <topology evidence="1">Multi-pass membrane protein</topology>
    </subcellularLocation>
    <subcellularLocation>
        <location evidence="8">Membrane</location>
        <topology evidence="8">Multi-pass membrane protein</topology>
    </subcellularLocation>
</comment>
<evidence type="ECO:0000256" key="4">
    <source>
        <dbReference type="ARBA" id="ARBA00022692"/>
    </source>
</evidence>
<accession>A0ABQ1K040</accession>
<dbReference type="InterPro" id="IPR002898">
    <property type="entry name" value="MotA_ExbB_proton_chnl"/>
</dbReference>
<comment type="similarity">
    <text evidence="8">Belongs to the exbB/tolQ family.</text>
</comment>
<evidence type="ECO:0000256" key="5">
    <source>
        <dbReference type="ARBA" id="ARBA00022927"/>
    </source>
</evidence>
<organism evidence="11 12">
    <name type="scientific">Henriciella pelagia</name>
    <dbReference type="NCBI Taxonomy" id="1977912"/>
    <lineage>
        <taxon>Bacteria</taxon>
        <taxon>Pseudomonadati</taxon>
        <taxon>Pseudomonadota</taxon>
        <taxon>Alphaproteobacteria</taxon>
        <taxon>Hyphomonadales</taxon>
        <taxon>Hyphomonadaceae</taxon>
        <taxon>Henriciella</taxon>
    </lineage>
</organism>
<dbReference type="InterPro" id="IPR050790">
    <property type="entry name" value="ExbB/TolQ_transport"/>
</dbReference>
<keyword evidence="2 8" id="KW-0813">Transport</keyword>
<evidence type="ECO:0000256" key="3">
    <source>
        <dbReference type="ARBA" id="ARBA00022475"/>
    </source>
</evidence>
<evidence type="ECO:0000256" key="2">
    <source>
        <dbReference type="ARBA" id="ARBA00022448"/>
    </source>
</evidence>
<dbReference type="Proteomes" id="UP000628854">
    <property type="component" value="Unassembled WGS sequence"/>
</dbReference>
<protein>
    <recommendedName>
        <fullName evidence="10">MotA/TolQ/ExbB proton channel domain-containing protein</fullName>
    </recommendedName>
</protein>
<evidence type="ECO:0000313" key="12">
    <source>
        <dbReference type="Proteomes" id="UP000628854"/>
    </source>
</evidence>
<evidence type="ECO:0000256" key="8">
    <source>
        <dbReference type="RuleBase" id="RU004057"/>
    </source>
</evidence>
<feature type="transmembrane region" description="Helical" evidence="9">
    <location>
        <begin position="120"/>
        <end position="140"/>
    </location>
</feature>
<keyword evidence="5 8" id="KW-0653">Protein transport</keyword>
<dbReference type="PANTHER" id="PTHR30625">
    <property type="entry name" value="PROTEIN TOLQ"/>
    <property type="match status" value="1"/>
</dbReference>
<comment type="caution">
    <text evidence="11">The sequence shown here is derived from an EMBL/GenBank/DDBJ whole genome shotgun (WGS) entry which is preliminary data.</text>
</comment>
<dbReference type="Pfam" id="PF01618">
    <property type="entry name" value="MotA_ExbB"/>
    <property type="match status" value="1"/>
</dbReference>
<keyword evidence="6 9" id="KW-1133">Transmembrane helix</keyword>
<sequence length="215" mass="23126">MSLLNPIQTLIETGGPVLVLLTAVSILSLAVFLYKVWQFHVERIGKHGEIERILVVWDAGDRTKAQTQLESNPHWLADTLRLGMTMTEGTGRKDRLETLAEKALLPLEGGFRILDMIAQLAPLLGLFGTVLGMIEAFQALQVAGNQVDPSILAGGIWVALLTTAAGLAVAMPTSVALAWLESRIDAERAFAGHAISVVIAPVRAASDRDRLSRAS</sequence>
<feature type="transmembrane region" description="Helical" evidence="9">
    <location>
        <begin position="15"/>
        <end position="37"/>
    </location>
</feature>
<feature type="domain" description="MotA/TolQ/ExbB proton channel" evidence="10">
    <location>
        <begin position="87"/>
        <end position="187"/>
    </location>
</feature>
<keyword evidence="3" id="KW-1003">Cell membrane</keyword>
<evidence type="ECO:0000256" key="6">
    <source>
        <dbReference type="ARBA" id="ARBA00022989"/>
    </source>
</evidence>
<dbReference type="PANTHER" id="PTHR30625:SF15">
    <property type="entry name" value="BIOPOLYMER TRANSPORT PROTEIN EXBB"/>
    <property type="match status" value="1"/>
</dbReference>
<reference evidence="12" key="1">
    <citation type="journal article" date="2019" name="Int. J. Syst. Evol. Microbiol.">
        <title>The Global Catalogue of Microorganisms (GCM) 10K type strain sequencing project: providing services to taxonomists for standard genome sequencing and annotation.</title>
        <authorList>
            <consortium name="The Broad Institute Genomics Platform"/>
            <consortium name="The Broad Institute Genome Sequencing Center for Infectious Disease"/>
            <person name="Wu L."/>
            <person name="Ma J."/>
        </authorList>
    </citation>
    <scope>NUCLEOTIDE SEQUENCE [LARGE SCALE GENOMIC DNA]</scope>
    <source>
        <strain evidence="12">CGMCC 1.15928</strain>
    </source>
</reference>
<name>A0ABQ1K040_9PROT</name>
<evidence type="ECO:0000259" key="10">
    <source>
        <dbReference type="Pfam" id="PF01618"/>
    </source>
</evidence>
<keyword evidence="7 9" id="KW-0472">Membrane</keyword>
<proteinExistence type="inferred from homology"/>
<evidence type="ECO:0000256" key="7">
    <source>
        <dbReference type="ARBA" id="ARBA00023136"/>
    </source>
</evidence>
<keyword evidence="12" id="KW-1185">Reference proteome</keyword>
<keyword evidence="4 9" id="KW-0812">Transmembrane</keyword>
<dbReference type="EMBL" id="BMKF01000003">
    <property type="protein sequence ID" value="GGB79814.1"/>
    <property type="molecule type" value="Genomic_DNA"/>
</dbReference>
<dbReference type="RefSeq" id="WP_084394416.1">
    <property type="nucleotide sequence ID" value="NZ_BMKF01000003.1"/>
</dbReference>